<organism evidence="1 2">
    <name type="scientific">Paramesorhizobium deserti</name>
    <dbReference type="NCBI Taxonomy" id="1494590"/>
    <lineage>
        <taxon>Bacteria</taxon>
        <taxon>Pseudomonadati</taxon>
        <taxon>Pseudomonadota</taxon>
        <taxon>Alphaproteobacteria</taxon>
        <taxon>Hyphomicrobiales</taxon>
        <taxon>Phyllobacteriaceae</taxon>
        <taxon>Paramesorhizobium</taxon>
    </lineage>
</organism>
<dbReference type="STRING" id="1494590.ATN84_14500"/>
<sequence>MAIWQWGLLALAVVWALQSLGVWLQMRHYSDVLKGVTSKYNDGFVGAGNCRGRLGKGVIVLIVVTPDLVVRRLLEMSGRSVFAKFRRREEFEGMTLDALRSDPNALGEGEPGVAEAVRRAIEQIDRMRAEPKERPGLSGLKTIGA</sequence>
<evidence type="ECO:0000313" key="2">
    <source>
        <dbReference type="Proteomes" id="UP000070107"/>
    </source>
</evidence>
<dbReference type="Pfam" id="PF06923">
    <property type="entry name" value="GutM"/>
    <property type="match status" value="1"/>
</dbReference>
<comment type="caution">
    <text evidence="1">The sequence shown here is derived from an EMBL/GenBank/DDBJ whole genome shotgun (WGS) entry which is preliminary data.</text>
</comment>
<reference evidence="1 2" key="1">
    <citation type="submission" date="2015-11" db="EMBL/GenBank/DDBJ databases">
        <title>Draft genome sequence of Paramesorhizobium deserti A-3-E, a strain highly resistant to diverse beta-lactam antibiotics.</title>
        <authorList>
            <person name="Lv R."/>
            <person name="Yang X."/>
            <person name="Fang N."/>
            <person name="Guo J."/>
            <person name="Luo X."/>
            <person name="Peng F."/>
            <person name="Yang R."/>
            <person name="Cui Y."/>
            <person name="Fang C."/>
            <person name="Song Y."/>
        </authorList>
    </citation>
    <scope>NUCLEOTIDE SEQUENCE [LARGE SCALE GENOMIC DNA]</scope>
    <source>
        <strain evidence="1 2">A-3-E</strain>
    </source>
</reference>
<protein>
    <submittedName>
        <fullName evidence="1">Transcriptional regulator</fullName>
    </submittedName>
</protein>
<evidence type="ECO:0000313" key="1">
    <source>
        <dbReference type="EMBL" id="KXF76115.1"/>
    </source>
</evidence>
<dbReference type="EMBL" id="LNTU01000034">
    <property type="protein sequence ID" value="KXF76115.1"/>
    <property type="molecule type" value="Genomic_DNA"/>
</dbReference>
<dbReference type="Proteomes" id="UP000070107">
    <property type="component" value="Unassembled WGS sequence"/>
</dbReference>
<dbReference type="OrthoDB" id="7907309at2"/>
<gene>
    <name evidence="1" type="ORF">ATN84_14500</name>
</gene>
<proteinExistence type="predicted"/>
<accession>A0A135HSE2</accession>
<keyword evidence="2" id="KW-1185">Reference proteome</keyword>
<dbReference type="AlphaFoldDB" id="A0A135HSE2"/>
<dbReference type="RefSeq" id="WP_068882857.1">
    <property type="nucleotide sequence ID" value="NZ_LNTU01000034.1"/>
</dbReference>
<name>A0A135HSE2_9HYPH</name>
<dbReference type="InterPro" id="IPR009693">
    <property type="entry name" value="Glucitol_operon_activator"/>
</dbReference>